<reference evidence="1 2" key="1">
    <citation type="submission" date="2018-05" db="EMBL/GenBank/DDBJ databases">
        <title>Marinilabilia rubrum sp. nov., isolated from saltern sediment.</title>
        <authorList>
            <person name="Zhang R."/>
        </authorList>
    </citation>
    <scope>NUCLEOTIDE SEQUENCE [LARGE SCALE GENOMIC DNA]</scope>
    <source>
        <strain evidence="1 2">WTE16</strain>
    </source>
</reference>
<evidence type="ECO:0000313" key="2">
    <source>
        <dbReference type="Proteomes" id="UP000244956"/>
    </source>
</evidence>
<dbReference type="Proteomes" id="UP000244956">
    <property type="component" value="Unassembled WGS sequence"/>
</dbReference>
<dbReference type="AlphaFoldDB" id="A0A2U2B8X3"/>
<comment type="caution">
    <text evidence="1">The sequence shown here is derived from an EMBL/GenBank/DDBJ whole genome shotgun (WGS) entry which is preliminary data.</text>
</comment>
<sequence length="241" mass="26354">MMTIVSCSKDIESPEVSFTADKVNVQVGETVTFTVTGDAQTYAIFTGDSLHNFESSHLAITAGLDLDQEEVMLTADSITSLTPWLTGIVDDYNADLAEGVTPVNTQTILEDLGTVVGKKYTNKETAAYEAFLMLIELNNGDDNSLAQNVARDMVDLFYEDHSVVLAPEEGFSTGFAINRYDKTFEYAYSEPGTYTATLIATDVSDKIYSGSGYQDDRSSSGDEYDLERTIKELTITVQPAE</sequence>
<keyword evidence="2" id="KW-1185">Reference proteome</keyword>
<accession>A0A2U2B8X3</accession>
<evidence type="ECO:0008006" key="3">
    <source>
        <dbReference type="Google" id="ProtNLM"/>
    </source>
</evidence>
<dbReference type="EMBL" id="QEWP01000007">
    <property type="protein sequence ID" value="PWD99493.1"/>
    <property type="molecule type" value="Genomic_DNA"/>
</dbReference>
<dbReference type="RefSeq" id="WP_109264489.1">
    <property type="nucleotide sequence ID" value="NZ_QEWP01000007.1"/>
</dbReference>
<proteinExistence type="predicted"/>
<organism evidence="1 2">
    <name type="scientific">Marinilabilia rubra</name>
    <dbReference type="NCBI Taxonomy" id="2162893"/>
    <lineage>
        <taxon>Bacteria</taxon>
        <taxon>Pseudomonadati</taxon>
        <taxon>Bacteroidota</taxon>
        <taxon>Bacteroidia</taxon>
        <taxon>Marinilabiliales</taxon>
        <taxon>Marinilabiliaceae</taxon>
        <taxon>Marinilabilia</taxon>
    </lineage>
</organism>
<evidence type="ECO:0000313" key="1">
    <source>
        <dbReference type="EMBL" id="PWD99493.1"/>
    </source>
</evidence>
<gene>
    <name evidence="1" type="ORF">DDZ16_10845</name>
</gene>
<protein>
    <recommendedName>
        <fullName evidence="3">DUF5017 domain-containing protein</fullName>
    </recommendedName>
</protein>
<name>A0A2U2B8X3_9BACT</name>
<dbReference type="OrthoDB" id="1082472at2"/>